<evidence type="ECO:0000256" key="1">
    <source>
        <dbReference type="ARBA" id="ARBA00010944"/>
    </source>
</evidence>
<evidence type="ECO:0000313" key="4">
    <source>
        <dbReference type="EMBL" id="OGK48217.1"/>
    </source>
</evidence>
<feature type="domain" description="RmlD-like substrate binding" evidence="3">
    <location>
        <begin position="3"/>
        <end position="257"/>
    </location>
</feature>
<comment type="caution">
    <text evidence="4">The sequence shown here is derived from an EMBL/GenBank/DDBJ whole genome shotgun (WGS) entry which is preliminary data.</text>
</comment>
<dbReference type="GO" id="GO:0019305">
    <property type="term" value="P:dTDP-rhamnose biosynthetic process"/>
    <property type="evidence" value="ECO:0007669"/>
    <property type="project" value="UniProtKB-UniPathway"/>
</dbReference>
<dbReference type="InterPro" id="IPR005913">
    <property type="entry name" value="dTDP_dehydrorham_reduct"/>
</dbReference>
<dbReference type="AlphaFoldDB" id="A0A1F7IY11"/>
<sequence length="270" mass="30629">MLKIAITGPDGLIGSRIIELLKNAFHILSISHNDLDITDKNQVSDKINALDFDFLLHLAGYTSVDGAEKEKNLAYKINVEGTKHIFEAVENRNKKMIYISTDFVFDGKNPPFFEDSVPNPLGYYGLTKYEGEKIVKDKAMIVRISYPYGNPTSQKPDFVTRLKQLLEKGQELKMMQDASITPTLIDDITKALKYLITNYKPEVYHIVGSQSLSPFEAGMLIAKKFNMNEDLIKPISFAKYETGKAPRPQFSEIKSKKNDFQEMRGFVVKT</sequence>
<dbReference type="InterPro" id="IPR036291">
    <property type="entry name" value="NAD(P)-bd_dom_sf"/>
</dbReference>
<dbReference type="SUPFAM" id="SSF51735">
    <property type="entry name" value="NAD(P)-binding Rossmann-fold domains"/>
    <property type="match status" value="1"/>
</dbReference>
<dbReference type="GO" id="GO:0008831">
    <property type="term" value="F:dTDP-4-dehydrorhamnose reductase activity"/>
    <property type="evidence" value="ECO:0007669"/>
    <property type="project" value="UniProtKB-EC"/>
</dbReference>
<evidence type="ECO:0000256" key="2">
    <source>
        <dbReference type="RuleBase" id="RU364082"/>
    </source>
</evidence>
<dbReference type="Pfam" id="PF04321">
    <property type="entry name" value="RmlD_sub_bind"/>
    <property type="match status" value="1"/>
</dbReference>
<comment type="similarity">
    <text evidence="1 2">Belongs to the dTDP-4-dehydrorhamnose reductase family.</text>
</comment>
<dbReference type="EC" id="1.1.1.133" evidence="2"/>
<dbReference type="PANTHER" id="PTHR10491">
    <property type="entry name" value="DTDP-4-DEHYDRORHAMNOSE REDUCTASE"/>
    <property type="match status" value="1"/>
</dbReference>
<dbReference type="CDD" id="cd05254">
    <property type="entry name" value="dTDP_HR_like_SDR_e"/>
    <property type="match status" value="1"/>
</dbReference>
<keyword evidence="2" id="KW-0560">Oxidoreductase</keyword>
<proteinExistence type="inferred from homology"/>
<organism evidence="4 5">
    <name type="scientific">Candidatus Roizmanbacteria bacterium RIFCSPLOWO2_01_FULL_38_12</name>
    <dbReference type="NCBI Taxonomy" id="1802061"/>
    <lineage>
        <taxon>Bacteria</taxon>
        <taxon>Candidatus Roizmaniibacteriota</taxon>
    </lineage>
</organism>
<dbReference type="Gene3D" id="3.40.50.720">
    <property type="entry name" value="NAD(P)-binding Rossmann-like Domain"/>
    <property type="match status" value="1"/>
</dbReference>
<evidence type="ECO:0000259" key="3">
    <source>
        <dbReference type="Pfam" id="PF04321"/>
    </source>
</evidence>
<keyword evidence="2" id="KW-0521">NADP</keyword>
<dbReference type="EMBL" id="MGAL01000018">
    <property type="protein sequence ID" value="OGK48217.1"/>
    <property type="molecule type" value="Genomic_DNA"/>
</dbReference>
<accession>A0A1F7IY11</accession>
<dbReference type="InterPro" id="IPR029903">
    <property type="entry name" value="RmlD-like-bd"/>
</dbReference>
<reference evidence="4 5" key="1">
    <citation type="journal article" date="2016" name="Nat. Commun.">
        <title>Thousands of microbial genomes shed light on interconnected biogeochemical processes in an aquifer system.</title>
        <authorList>
            <person name="Anantharaman K."/>
            <person name="Brown C.T."/>
            <person name="Hug L.A."/>
            <person name="Sharon I."/>
            <person name="Castelle C.J."/>
            <person name="Probst A.J."/>
            <person name="Thomas B.C."/>
            <person name="Singh A."/>
            <person name="Wilkins M.J."/>
            <person name="Karaoz U."/>
            <person name="Brodie E.L."/>
            <person name="Williams K.H."/>
            <person name="Hubbard S.S."/>
            <person name="Banfield J.F."/>
        </authorList>
    </citation>
    <scope>NUCLEOTIDE SEQUENCE [LARGE SCALE GENOMIC DNA]</scope>
</reference>
<dbReference type="STRING" id="1802061.A3A93_01960"/>
<comment type="function">
    <text evidence="2">Catalyzes the reduction of dTDP-6-deoxy-L-lyxo-4-hexulose to yield dTDP-L-rhamnose.</text>
</comment>
<dbReference type="UniPathway" id="UPA00124"/>
<dbReference type="Proteomes" id="UP000177141">
    <property type="component" value="Unassembled WGS sequence"/>
</dbReference>
<dbReference type="PANTHER" id="PTHR10491:SF4">
    <property type="entry name" value="METHIONINE ADENOSYLTRANSFERASE 2 SUBUNIT BETA"/>
    <property type="match status" value="1"/>
</dbReference>
<name>A0A1F7IY11_9BACT</name>
<evidence type="ECO:0000313" key="5">
    <source>
        <dbReference type="Proteomes" id="UP000177141"/>
    </source>
</evidence>
<gene>
    <name evidence="4" type="ORF">A3A93_01960</name>
</gene>
<comment type="pathway">
    <text evidence="2">Carbohydrate biosynthesis; dTDP-L-rhamnose biosynthesis.</text>
</comment>
<protein>
    <recommendedName>
        <fullName evidence="2">dTDP-4-dehydrorhamnose reductase</fullName>
        <ecNumber evidence="2">1.1.1.133</ecNumber>
    </recommendedName>
</protein>